<reference evidence="2" key="1">
    <citation type="submission" date="2023-06" db="EMBL/GenBank/DDBJ databases">
        <authorList>
            <consortium name="Lawrence Berkeley National Laboratory"/>
            <person name="Ahrendt S."/>
            <person name="Sahu N."/>
            <person name="Indic B."/>
            <person name="Wong-Bajracharya J."/>
            <person name="Merenyi Z."/>
            <person name="Ke H.-M."/>
            <person name="Monk M."/>
            <person name="Kocsube S."/>
            <person name="Drula E."/>
            <person name="Lipzen A."/>
            <person name="Balint B."/>
            <person name="Henrissat B."/>
            <person name="Andreopoulos B."/>
            <person name="Martin F.M."/>
            <person name="Harder C.B."/>
            <person name="Rigling D."/>
            <person name="Ford K.L."/>
            <person name="Foster G.D."/>
            <person name="Pangilinan J."/>
            <person name="Papanicolaou A."/>
            <person name="Barry K."/>
            <person name="LaButti K."/>
            <person name="Viragh M."/>
            <person name="Koriabine M."/>
            <person name="Yan M."/>
            <person name="Riley R."/>
            <person name="Champramary S."/>
            <person name="Plett K.L."/>
            <person name="Tsai I.J."/>
            <person name="Slot J."/>
            <person name="Sipos G."/>
            <person name="Plett J."/>
            <person name="Nagy L.G."/>
            <person name="Grigoriev I.V."/>
        </authorList>
    </citation>
    <scope>NUCLEOTIDE SEQUENCE</scope>
    <source>
        <strain evidence="2">HWK02</strain>
    </source>
</reference>
<organism evidence="2 3">
    <name type="scientific">Armillaria luteobubalina</name>
    <dbReference type="NCBI Taxonomy" id="153913"/>
    <lineage>
        <taxon>Eukaryota</taxon>
        <taxon>Fungi</taxon>
        <taxon>Dikarya</taxon>
        <taxon>Basidiomycota</taxon>
        <taxon>Agaricomycotina</taxon>
        <taxon>Agaricomycetes</taxon>
        <taxon>Agaricomycetidae</taxon>
        <taxon>Agaricales</taxon>
        <taxon>Marasmiineae</taxon>
        <taxon>Physalacriaceae</taxon>
        <taxon>Armillaria</taxon>
    </lineage>
</organism>
<evidence type="ECO:0000313" key="2">
    <source>
        <dbReference type="EMBL" id="KAK0475330.1"/>
    </source>
</evidence>
<evidence type="ECO:0000256" key="1">
    <source>
        <dbReference type="SAM" id="MobiDB-lite"/>
    </source>
</evidence>
<proteinExistence type="predicted"/>
<dbReference type="AlphaFoldDB" id="A0AA39P0K4"/>
<feature type="non-terminal residue" evidence="2">
    <location>
        <position position="1"/>
    </location>
</feature>
<feature type="region of interest" description="Disordered" evidence="1">
    <location>
        <begin position="60"/>
        <end position="79"/>
    </location>
</feature>
<dbReference type="EMBL" id="JAUEPU010000153">
    <property type="protein sequence ID" value="KAK0475330.1"/>
    <property type="molecule type" value="Genomic_DNA"/>
</dbReference>
<keyword evidence="3" id="KW-1185">Reference proteome</keyword>
<dbReference type="Gene3D" id="3.40.50.720">
    <property type="entry name" value="NAD(P)-binding Rossmann-like Domain"/>
    <property type="match status" value="1"/>
</dbReference>
<dbReference type="Proteomes" id="UP001175228">
    <property type="component" value="Unassembled WGS sequence"/>
</dbReference>
<sequence length="112" mass="12372">IEDVTYIIHNMWPVKFSRGLDGFEGHIRELVNFAKIAWRSSAEDVCALFASSIAVVGRCPSQPVPDPPESTAQSGYPESKWVREEPLLSLEGKVRGSSVRNGQMTAAERARV</sequence>
<accession>A0AA39P0K4</accession>
<evidence type="ECO:0000313" key="3">
    <source>
        <dbReference type="Proteomes" id="UP001175228"/>
    </source>
</evidence>
<name>A0AA39P0K4_9AGAR</name>
<protein>
    <submittedName>
        <fullName evidence="2">Uncharacterized protein</fullName>
    </submittedName>
</protein>
<gene>
    <name evidence="2" type="ORF">EDD18DRAFT_1089956</name>
</gene>
<comment type="caution">
    <text evidence="2">The sequence shown here is derived from an EMBL/GenBank/DDBJ whole genome shotgun (WGS) entry which is preliminary data.</text>
</comment>